<name>A0ABR9UQY7_9CHRO</name>
<dbReference type="Proteomes" id="UP000651156">
    <property type="component" value="Unassembled WGS sequence"/>
</dbReference>
<evidence type="ECO:0000256" key="1">
    <source>
        <dbReference type="ARBA" id="ARBA00007118"/>
    </source>
</evidence>
<evidence type="ECO:0000259" key="3">
    <source>
        <dbReference type="Pfam" id="PF00881"/>
    </source>
</evidence>
<proteinExistence type="inferred from homology"/>
<keyword evidence="5" id="KW-1185">Reference proteome</keyword>
<dbReference type="EMBL" id="JADEWN010000020">
    <property type="protein sequence ID" value="MBE9190695.1"/>
    <property type="molecule type" value="Genomic_DNA"/>
</dbReference>
<dbReference type="InterPro" id="IPR029479">
    <property type="entry name" value="Nitroreductase"/>
</dbReference>
<dbReference type="PANTHER" id="PTHR43673:SF10">
    <property type="entry name" value="NADH DEHYDROGENASE_NAD(P)H NITROREDUCTASE XCC3605-RELATED"/>
    <property type="match status" value="1"/>
</dbReference>
<accession>A0ABR9UQY7</accession>
<comment type="similarity">
    <text evidence="1">Belongs to the nitroreductase family.</text>
</comment>
<dbReference type="InterPro" id="IPR000415">
    <property type="entry name" value="Nitroreductase-like"/>
</dbReference>
<reference evidence="4 5" key="1">
    <citation type="submission" date="2020-10" db="EMBL/GenBank/DDBJ databases">
        <authorList>
            <person name="Castelo-Branco R."/>
            <person name="Eusebio N."/>
            <person name="Adriana R."/>
            <person name="Vieira A."/>
            <person name="Brugerolle De Fraissinette N."/>
            <person name="Rezende De Castro R."/>
            <person name="Schneider M.P."/>
            <person name="Vasconcelos V."/>
            <person name="Leao P.N."/>
        </authorList>
    </citation>
    <scope>NUCLEOTIDE SEQUENCE [LARGE SCALE GENOMIC DNA]</scope>
    <source>
        <strain evidence="4 5">LEGE 06123</strain>
    </source>
</reference>
<evidence type="ECO:0000256" key="2">
    <source>
        <dbReference type="ARBA" id="ARBA00023002"/>
    </source>
</evidence>
<feature type="domain" description="Nitroreductase" evidence="3">
    <location>
        <begin position="266"/>
        <end position="347"/>
    </location>
</feature>
<dbReference type="PANTHER" id="PTHR43673">
    <property type="entry name" value="NAD(P)H NITROREDUCTASE YDGI-RELATED"/>
    <property type="match status" value="1"/>
</dbReference>
<feature type="domain" description="Nitroreductase" evidence="3">
    <location>
        <begin position="204"/>
        <end position="254"/>
    </location>
</feature>
<protein>
    <submittedName>
        <fullName evidence="4">Nitroreductase family protein</fullName>
    </submittedName>
</protein>
<organism evidence="4 5">
    <name type="scientific">Gloeocapsopsis crepidinum LEGE 06123</name>
    <dbReference type="NCBI Taxonomy" id="588587"/>
    <lineage>
        <taxon>Bacteria</taxon>
        <taxon>Bacillati</taxon>
        <taxon>Cyanobacteriota</taxon>
        <taxon>Cyanophyceae</taxon>
        <taxon>Oscillatoriophycideae</taxon>
        <taxon>Chroococcales</taxon>
        <taxon>Chroococcaceae</taxon>
        <taxon>Gloeocapsopsis</taxon>
    </lineage>
</organism>
<dbReference type="Gene3D" id="3.40.109.10">
    <property type="entry name" value="NADH Oxidase"/>
    <property type="match status" value="1"/>
</dbReference>
<gene>
    <name evidence="4" type="ORF">IQ230_10080</name>
</gene>
<evidence type="ECO:0000313" key="5">
    <source>
        <dbReference type="Proteomes" id="UP000651156"/>
    </source>
</evidence>
<sequence>MVSLAKRAVKSQIPEVGIIKLKQLHSSMNRLVLKFRNFCDELVLQLCIRSPLLSSLYYAFTSPAFRREHHGVIHGKLKYAENLKLAQDSNYLLRRNIHRLEKGLIMQPRRDTFATEYIVETVESYKNALLVRQNWSFTDELQWAHDVLQQYFSVVASEPTIDQAREKFFRLEPLCSNNPLVPYKRDLSNPSSVSYDQFLGLCYRRRSVRWYLQKPVLRDLFDQAIAAANLSPSACNRQPFEFRIFDEPELVQKVSSVPMGTKGFNHNFPAIVVVVGKLRAYFSERDRHVIYIDGALASMSFMYALETLGLSSCPINWPEMEPQESQMATLLNLEPDERVIMLISVGYPDPDGMVPYSQKKPLHQIRRYNEL</sequence>
<comment type="caution">
    <text evidence="4">The sequence shown here is derived from an EMBL/GenBank/DDBJ whole genome shotgun (WGS) entry which is preliminary data.</text>
</comment>
<keyword evidence="2" id="KW-0560">Oxidoreductase</keyword>
<dbReference type="CDD" id="cd02062">
    <property type="entry name" value="Nitro_FMN_reductase"/>
    <property type="match status" value="1"/>
</dbReference>
<dbReference type="SUPFAM" id="SSF55469">
    <property type="entry name" value="FMN-dependent nitroreductase-like"/>
    <property type="match status" value="1"/>
</dbReference>
<evidence type="ECO:0000313" key="4">
    <source>
        <dbReference type="EMBL" id="MBE9190695.1"/>
    </source>
</evidence>
<dbReference type="Pfam" id="PF00881">
    <property type="entry name" value="Nitroreductase"/>
    <property type="match status" value="2"/>
</dbReference>